<reference evidence="1 2" key="1">
    <citation type="submission" date="2016-11" db="EMBL/GenBank/DDBJ databases">
        <title>Complete genome sequence of thermophilic cyanobacteria strain Synechococcus sp. PCC6715.</title>
        <authorList>
            <person name="Tang J."/>
            <person name="Daroch M."/>
            <person name="Liang Y."/>
            <person name="Jiang D."/>
            <person name="Shah M."/>
        </authorList>
    </citation>
    <scope>NUCLEOTIDE SEQUENCE [LARGE SCALE GENOMIC DNA]</scope>
    <source>
        <strain evidence="1 2">PCC 6715</strain>
    </source>
</reference>
<dbReference type="Proteomes" id="UP000231057">
    <property type="component" value="Chromosome"/>
</dbReference>
<evidence type="ECO:0000313" key="1">
    <source>
        <dbReference type="EMBL" id="ATS18397.1"/>
    </source>
</evidence>
<keyword evidence="2" id="KW-1185">Reference proteome</keyword>
<protein>
    <submittedName>
        <fullName evidence="1">Uncharacterized protein</fullName>
    </submittedName>
</protein>
<dbReference type="AlphaFoldDB" id="A0A2D2Q299"/>
<proteinExistence type="predicted"/>
<organism evidence="1 2">
    <name type="scientific">Parathermosynechococcus lividus PCC 6715</name>
    <dbReference type="NCBI Taxonomy" id="1917166"/>
    <lineage>
        <taxon>Bacteria</taxon>
        <taxon>Bacillati</taxon>
        <taxon>Cyanobacteriota</taxon>
        <taxon>Cyanophyceae</taxon>
        <taxon>Acaryochloridales</taxon>
        <taxon>Thermosynechococcaceae</taxon>
        <taxon>Parathermosynechococcus</taxon>
    </lineage>
</organism>
<dbReference type="KEGG" id="slw:BRW62_06115"/>
<dbReference type="InterPro" id="IPR036188">
    <property type="entry name" value="FAD/NAD-bd_sf"/>
</dbReference>
<dbReference type="Gene3D" id="3.50.50.60">
    <property type="entry name" value="FAD/NAD(P)-binding domain"/>
    <property type="match status" value="1"/>
</dbReference>
<evidence type="ECO:0000313" key="2">
    <source>
        <dbReference type="Proteomes" id="UP000231057"/>
    </source>
</evidence>
<sequence length="362" mass="40145">MRFDYDLVMVAASPVALEVAYRYAPVGRIGLVLPPPEAQWQWQWQRWWLSVAPPSRLDAASWQRFQGMVQQGQRLYAPTVLNLSGIDVLSGTGKFVWQPQCHFQIEQDRLYARGYLLVDAPPAMLPTTPVMQGTGVEIAEALAWQSWSGDCSHQAWHVGGDRLVPTEDPWFNDRLQAALEALGITVQLQCGRSTPRLPPALAPLNLEPLNTDRHGWLLLNRYGRTSHPQIYACGAWHKGYTLPSLTAAEAGAIAANLLLGHPSPLEYRCQPWWLPIPTPLARVGWNHRQAQRQWGPTVQVQTIHYPADDPNWGEMILGSNGKLLGVTLQGTAAIAASRVFGLCLQQGLSAMASLEYAGWSIP</sequence>
<dbReference type="SUPFAM" id="SSF51905">
    <property type="entry name" value="FAD/NAD(P)-binding domain"/>
    <property type="match status" value="1"/>
</dbReference>
<dbReference type="OrthoDB" id="9807946at2"/>
<reference evidence="2" key="2">
    <citation type="journal article" date="2022" name="Front. Microbiol.">
        <title>Comparative Genomic Analysis Revealed Distinct Molecular Components and Organization of CO2-Concentrating Mechanism in Thermophilic Cyanobacteria.</title>
        <authorList>
            <person name="Tang J."/>
            <person name="Zhou H."/>
            <person name="Yao D."/>
            <person name="Riaz S."/>
            <person name="You D."/>
            <person name="Klepacz-Smolka A."/>
            <person name="Daroch M."/>
        </authorList>
    </citation>
    <scope>NUCLEOTIDE SEQUENCE [LARGE SCALE GENOMIC DNA]</scope>
    <source>
        <strain evidence="2">PCC 6715</strain>
    </source>
</reference>
<accession>A0A2D2Q299</accession>
<gene>
    <name evidence="1" type="ORF">BRW62_06115</name>
</gene>
<dbReference type="EMBL" id="CP018092">
    <property type="protein sequence ID" value="ATS18397.1"/>
    <property type="molecule type" value="Genomic_DNA"/>
</dbReference>
<dbReference type="RefSeq" id="WP_099798742.1">
    <property type="nucleotide sequence ID" value="NZ_CP018092.1"/>
</dbReference>
<name>A0A2D2Q299_PARLV</name>